<organism evidence="2 3">
    <name type="scientific">Streptomyces monticola</name>
    <dbReference type="NCBI Taxonomy" id="2666263"/>
    <lineage>
        <taxon>Bacteria</taxon>
        <taxon>Bacillati</taxon>
        <taxon>Actinomycetota</taxon>
        <taxon>Actinomycetes</taxon>
        <taxon>Kitasatosporales</taxon>
        <taxon>Streptomycetaceae</taxon>
        <taxon>Streptomyces</taxon>
    </lineage>
</organism>
<dbReference type="SUPFAM" id="SSF51182">
    <property type="entry name" value="RmlC-like cupins"/>
    <property type="match status" value="1"/>
</dbReference>
<proteinExistence type="predicted"/>
<dbReference type="PANTHER" id="PTHR37694:SF1">
    <property type="entry name" value="SLR8022 PROTEIN"/>
    <property type="match status" value="1"/>
</dbReference>
<keyword evidence="3" id="KW-1185">Reference proteome</keyword>
<dbReference type="InterPro" id="IPR014710">
    <property type="entry name" value="RmlC-like_jellyroll"/>
</dbReference>
<dbReference type="Proteomes" id="UP001596523">
    <property type="component" value="Unassembled WGS sequence"/>
</dbReference>
<dbReference type="Pfam" id="PF07883">
    <property type="entry name" value="Cupin_2"/>
    <property type="match status" value="1"/>
</dbReference>
<evidence type="ECO:0000313" key="3">
    <source>
        <dbReference type="Proteomes" id="UP001596523"/>
    </source>
</evidence>
<feature type="domain" description="Cupin type-2" evidence="1">
    <location>
        <begin position="48"/>
        <end position="110"/>
    </location>
</feature>
<gene>
    <name evidence="2" type="ORF">ACFQVC_02800</name>
</gene>
<dbReference type="InterPro" id="IPR013096">
    <property type="entry name" value="Cupin_2"/>
</dbReference>
<protein>
    <submittedName>
        <fullName evidence="2">Cupin domain-containing protein</fullName>
    </submittedName>
</protein>
<comment type="caution">
    <text evidence="2">The sequence shown here is derived from an EMBL/GenBank/DDBJ whole genome shotgun (WGS) entry which is preliminary data.</text>
</comment>
<sequence length="118" mass="12313">MADDEDEYVFSLAPLADGLLAKAPDAHASRSAKTVYGGGGRALGQTLIAMAAGTDLGEHNNPGEATVMVVRGLISFAYGGQSWEAKPYELFAVPPEGRHAIKAVEDSVVLLTVARQVS</sequence>
<accession>A0ABW2JBE6</accession>
<dbReference type="RefSeq" id="WP_381826008.1">
    <property type="nucleotide sequence ID" value="NZ_JBHTCF010000001.1"/>
</dbReference>
<name>A0ABW2JBE6_9ACTN</name>
<dbReference type="InterPro" id="IPR011051">
    <property type="entry name" value="RmlC_Cupin_sf"/>
</dbReference>
<dbReference type="CDD" id="cd02230">
    <property type="entry name" value="cupin_HP0902-like"/>
    <property type="match status" value="1"/>
</dbReference>
<dbReference type="Gene3D" id="2.60.120.10">
    <property type="entry name" value="Jelly Rolls"/>
    <property type="match status" value="1"/>
</dbReference>
<dbReference type="PANTHER" id="PTHR37694">
    <property type="entry name" value="SLR8022 PROTEIN"/>
    <property type="match status" value="1"/>
</dbReference>
<reference evidence="3" key="1">
    <citation type="journal article" date="2019" name="Int. J. Syst. Evol. Microbiol.">
        <title>The Global Catalogue of Microorganisms (GCM) 10K type strain sequencing project: providing services to taxonomists for standard genome sequencing and annotation.</title>
        <authorList>
            <consortium name="The Broad Institute Genomics Platform"/>
            <consortium name="The Broad Institute Genome Sequencing Center for Infectious Disease"/>
            <person name="Wu L."/>
            <person name="Ma J."/>
        </authorList>
    </citation>
    <scope>NUCLEOTIDE SEQUENCE [LARGE SCALE GENOMIC DNA]</scope>
    <source>
        <strain evidence="3">SYNS20</strain>
    </source>
</reference>
<dbReference type="EMBL" id="JBHTCF010000001">
    <property type="protein sequence ID" value="MFC7303147.1"/>
    <property type="molecule type" value="Genomic_DNA"/>
</dbReference>
<evidence type="ECO:0000259" key="1">
    <source>
        <dbReference type="Pfam" id="PF07883"/>
    </source>
</evidence>
<evidence type="ECO:0000313" key="2">
    <source>
        <dbReference type="EMBL" id="MFC7303147.1"/>
    </source>
</evidence>